<keyword evidence="3" id="KW-0804">Transcription</keyword>
<dbReference type="Pfam" id="PF12833">
    <property type="entry name" value="HTH_18"/>
    <property type="match status" value="1"/>
</dbReference>
<dbReference type="Gene3D" id="1.10.10.60">
    <property type="entry name" value="Homeodomain-like"/>
    <property type="match status" value="2"/>
</dbReference>
<dbReference type="InterPro" id="IPR018060">
    <property type="entry name" value="HTH_AraC"/>
</dbReference>
<keyword evidence="7" id="KW-1185">Reference proteome</keyword>
<dbReference type="GO" id="GO:0043565">
    <property type="term" value="F:sequence-specific DNA binding"/>
    <property type="evidence" value="ECO:0007669"/>
    <property type="project" value="InterPro"/>
</dbReference>
<feature type="region of interest" description="Disordered" evidence="4">
    <location>
        <begin position="16"/>
        <end position="40"/>
    </location>
</feature>
<dbReference type="SMART" id="SM00342">
    <property type="entry name" value="HTH_ARAC"/>
    <property type="match status" value="1"/>
</dbReference>
<organism evidence="6 7">
    <name type="scientific">Paenibacillus sonchi</name>
    <dbReference type="NCBI Taxonomy" id="373687"/>
    <lineage>
        <taxon>Bacteria</taxon>
        <taxon>Bacillati</taxon>
        <taxon>Bacillota</taxon>
        <taxon>Bacilli</taxon>
        <taxon>Bacillales</taxon>
        <taxon>Paenibacillaceae</taxon>
        <taxon>Paenibacillus</taxon>
        <taxon>Paenibacillus sonchi group</taxon>
    </lineage>
</organism>
<name>A0A974P9C6_9BACL</name>
<dbReference type="EMBL" id="CP068595">
    <property type="protein sequence ID" value="QQZ59208.1"/>
    <property type="molecule type" value="Genomic_DNA"/>
</dbReference>
<evidence type="ECO:0000256" key="1">
    <source>
        <dbReference type="ARBA" id="ARBA00023015"/>
    </source>
</evidence>
<protein>
    <submittedName>
        <fullName evidence="6">Helix-turn-helix transcriptional regulator</fullName>
    </submittedName>
</protein>
<evidence type="ECO:0000313" key="6">
    <source>
        <dbReference type="EMBL" id="QQZ59208.1"/>
    </source>
</evidence>
<dbReference type="PANTHER" id="PTHR43280">
    <property type="entry name" value="ARAC-FAMILY TRANSCRIPTIONAL REGULATOR"/>
    <property type="match status" value="1"/>
</dbReference>
<keyword evidence="1" id="KW-0805">Transcription regulation</keyword>
<feature type="domain" description="HTH araC/xylS-type" evidence="5">
    <location>
        <begin position="333"/>
        <end position="431"/>
    </location>
</feature>
<evidence type="ECO:0000259" key="5">
    <source>
        <dbReference type="PROSITE" id="PS01124"/>
    </source>
</evidence>
<dbReference type="PROSITE" id="PS01124">
    <property type="entry name" value="HTH_ARAC_FAMILY_2"/>
    <property type="match status" value="1"/>
</dbReference>
<evidence type="ECO:0000256" key="3">
    <source>
        <dbReference type="ARBA" id="ARBA00023163"/>
    </source>
</evidence>
<accession>A0A974P9C6</accession>
<dbReference type="RefSeq" id="WP_039835818.1">
    <property type="nucleotide sequence ID" value="NZ_CP068595.1"/>
</dbReference>
<reference evidence="6 7" key="1">
    <citation type="submission" date="2021-01" db="EMBL/GenBank/DDBJ databases">
        <title>Whole genome sequence of Paenibacillus sonchi LMG 24727 for comparative genomics.</title>
        <authorList>
            <person name="Lee G."/>
            <person name="Kim M.-J."/>
            <person name="Lim K."/>
            <person name="Shin J.-H."/>
        </authorList>
    </citation>
    <scope>NUCLEOTIDE SEQUENCE [LARGE SCALE GENOMIC DNA]</scope>
    <source>
        <strain evidence="6 7">LMG 24727</strain>
    </source>
</reference>
<dbReference type="GO" id="GO:0003700">
    <property type="term" value="F:DNA-binding transcription factor activity"/>
    <property type="evidence" value="ECO:0007669"/>
    <property type="project" value="InterPro"/>
</dbReference>
<proteinExistence type="predicted"/>
<dbReference type="AlphaFoldDB" id="A0A974P9C6"/>
<dbReference type="InterPro" id="IPR018062">
    <property type="entry name" value="HTH_AraC-typ_CS"/>
</dbReference>
<dbReference type="SUPFAM" id="SSF46689">
    <property type="entry name" value="Homeodomain-like"/>
    <property type="match status" value="1"/>
</dbReference>
<evidence type="ECO:0000313" key="7">
    <source>
        <dbReference type="Proteomes" id="UP000595841"/>
    </source>
</evidence>
<dbReference type="PANTHER" id="PTHR43280:SF2">
    <property type="entry name" value="HTH-TYPE TRANSCRIPTIONAL REGULATOR EXSA"/>
    <property type="match status" value="1"/>
</dbReference>
<dbReference type="Proteomes" id="UP000595841">
    <property type="component" value="Chromosome"/>
</dbReference>
<evidence type="ECO:0000256" key="4">
    <source>
        <dbReference type="SAM" id="MobiDB-lite"/>
    </source>
</evidence>
<dbReference type="KEGG" id="pson:JI735_21255"/>
<gene>
    <name evidence="6" type="ORF">JI735_21255</name>
</gene>
<keyword evidence="2" id="KW-0238">DNA-binding</keyword>
<dbReference type="InterPro" id="IPR009057">
    <property type="entry name" value="Homeodomain-like_sf"/>
</dbReference>
<dbReference type="PROSITE" id="PS00041">
    <property type="entry name" value="HTH_ARAC_FAMILY_1"/>
    <property type="match status" value="1"/>
</dbReference>
<evidence type="ECO:0000256" key="2">
    <source>
        <dbReference type="ARBA" id="ARBA00023125"/>
    </source>
</evidence>
<sequence length="441" mass="50239">MRDYLLRPAAYEELHELPGNPGREFGSKAQNQRVPDHGDLRNNDQVQLLQESFLLQMVRDEWPNLTVIRERLQQLGLAPLAADDLRLQCAAAEARMPSETLADRRERRNLLNLAFQKLCRETSSDYKGIYPFGSTADSAIMYFLVILKPGAEHARKTRRFMEQLNHSVASELKMECVSGIGGEVKGLKRLKNSYASCMLPWARSGSGKEGDVRYRDLELSPAFTPEVERKLKQLIENPDMHGFRQQLDSLMNNERDIPVITFLALRLVLLLASIAKKFELGSSSLQRYIWNSRMPVVNAHSCEEVRRLLDELALLVMEEVKKVRFSDGWHLIEAVRKYAGENFCCRLELSSLAEMFYLNEADLPRQFKQHVGIAFSDYITKLRMTKAEQLLQDNGLKVGDIARLAGYSGFGGFCSAFKKYSGQSPKAYRERFSQGRAARGC</sequence>